<comment type="caution">
    <text evidence="1">The sequence shown here is derived from an EMBL/GenBank/DDBJ whole genome shotgun (WGS) entry which is preliminary data.</text>
</comment>
<evidence type="ECO:0000313" key="1">
    <source>
        <dbReference type="EMBL" id="MBC9245636.1"/>
    </source>
</evidence>
<dbReference type="EMBL" id="JACOQL010000001">
    <property type="protein sequence ID" value="MBC9245636.1"/>
    <property type="molecule type" value="Genomic_DNA"/>
</dbReference>
<dbReference type="AlphaFoldDB" id="A0A926JA40"/>
<sequence length="188" mass="20840">MQLLVNKAIEDFLASNHAEILRARNVAISNPVAGQNWLVDQHLLDWAAHQTGKPVEEMFEDFGAWLARQEPTRRLLRFSGRNFAEFVVRLEELPGRAQMVSENFAMPPISVRSGGMEMLQVTLPAGAIRWTALLAGMVRVMADDYGALGLISVEGHVISVQISDEEFADGRDFSLSPGTPKHTQQGRT</sequence>
<dbReference type="Proteomes" id="UP000608594">
    <property type="component" value="Unassembled WGS sequence"/>
</dbReference>
<dbReference type="SUPFAM" id="SSF111126">
    <property type="entry name" value="Ligand-binding domain in the NO signalling and Golgi transport"/>
    <property type="match status" value="1"/>
</dbReference>
<dbReference type="InterPro" id="IPR024096">
    <property type="entry name" value="NO_sig/Golgi_transp_ligand-bd"/>
</dbReference>
<keyword evidence="2" id="KW-1185">Reference proteome</keyword>
<organism evidence="1 2">
    <name type="scientific">Paracoccus amoyensis</name>
    <dbReference type="NCBI Taxonomy" id="2760093"/>
    <lineage>
        <taxon>Bacteria</taxon>
        <taxon>Pseudomonadati</taxon>
        <taxon>Pseudomonadota</taxon>
        <taxon>Alphaproteobacteria</taxon>
        <taxon>Rhodobacterales</taxon>
        <taxon>Paracoccaceae</taxon>
        <taxon>Paracoccus</taxon>
    </lineage>
</organism>
<evidence type="ECO:0000313" key="2">
    <source>
        <dbReference type="Proteomes" id="UP000608594"/>
    </source>
</evidence>
<accession>A0A926JA40</accession>
<name>A0A926JA40_9RHOB</name>
<dbReference type="GO" id="GO:0020037">
    <property type="term" value="F:heme binding"/>
    <property type="evidence" value="ECO:0007669"/>
    <property type="project" value="InterPro"/>
</dbReference>
<protein>
    <submittedName>
        <fullName evidence="1">Heme NO-binding protein</fullName>
    </submittedName>
</protein>
<dbReference type="InterPro" id="IPR038158">
    <property type="entry name" value="H-NOX_domain_sf"/>
</dbReference>
<dbReference type="RefSeq" id="WP_187792040.1">
    <property type="nucleotide sequence ID" value="NZ_JACOQL010000001.1"/>
</dbReference>
<gene>
    <name evidence="1" type="ORF">H4P12_02655</name>
</gene>
<dbReference type="Gene3D" id="3.90.1520.10">
    <property type="entry name" value="H-NOX domain"/>
    <property type="match status" value="1"/>
</dbReference>
<reference evidence="1" key="1">
    <citation type="submission" date="2020-08" db="EMBL/GenBank/DDBJ databases">
        <title>Paracoccus amoyensis sp. nov., isolated from the surface seawater at coast of Xiamen, Fujian.</title>
        <authorList>
            <person name="Lyu L."/>
        </authorList>
    </citation>
    <scope>NUCLEOTIDE SEQUENCE</scope>
    <source>
        <strain evidence="1">11-3</strain>
    </source>
</reference>
<proteinExistence type="predicted"/>